<dbReference type="EMBL" id="JAMLDX010000003">
    <property type="protein sequence ID" value="MCP3730026.1"/>
    <property type="molecule type" value="Genomic_DNA"/>
</dbReference>
<evidence type="ECO:0000259" key="9">
    <source>
        <dbReference type="Pfam" id="PF00441"/>
    </source>
</evidence>
<dbReference type="FunFam" id="2.40.110.10:FF:000001">
    <property type="entry name" value="Acyl-CoA dehydrogenase, mitochondrial"/>
    <property type="match status" value="1"/>
</dbReference>
<dbReference type="InterPro" id="IPR009100">
    <property type="entry name" value="AcylCoA_DH/oxidase_NM_dom_sf"/>
</dbReference>
<dbReference type="InterPro" id="IPR046373">
    <property type="entry name" value="Acyl-CoA_Oxase/DH_mid-dom_sf"/>
</dbReference>
<evidence type="ECO:0000256" key="2">
    <source>
        <dbReference type="ARBA" id="ARBA00005109"/>
    </source>
</evidence>
<protein>
    <submittedName>
        <fullName evidence="12">Acyl-CoA dehydrogenase family protein</fullName>
    </submittedName>
</protein>
<dbReference type="Gene3D" id="1.20.140.10">
    <property type="entry name" value="Butyryl-CoA Dehydrogenase, subunit A, domain 3"/>
    <property type="match status" value="1"/>
</dbReference>
<comment type="caution">
    <text evidence="12">The sequence shown here is derived from an EMBL/GenBank/DDBJ whole genome shotgun (WGS) entry which is preliminary data.</text>
</comment>
<dbReference type="FunFam" id="1.20.140.10:FF:000001">
    <property type="entry name" value="Acyl-CoA dehydrogenase"/>
    <property type="match status" value="1"/>
</dbReference>
<dbReference type="PANTHER" id="PTHR43884">
    <property type="entry name" value="ACYL-COA DEHYDROGENASE"/>
    <property type="match status" value="1"/>
</dbReference>
<keyword evidence="7 8" id="KW-0560">Oxidoreductase</keyword>
<keyword evidence="5 8" id="KW-0285">Flavoprotein</keyword>
<dbReference type="Proteomes" id="UP001139451">
    <property type="component" value="Unassembled WGS sequence"/>
</dbReference>
<dbReference type="Gene3D" id="2.40.110.10">
    <property type="entry name" value="Butyryl-CoA Dehydrogenase, subunit A, domain 2"/>
    <property type="match status" value="1"/>
</dbReference>
<dbReference type="PIRSF" id="PIRSF016578">
    <property type="entry name" value="HsaA"/>
    <property type="match status" value="1"/>
</dbReference>
<evidence type="ECO:0000256" key="3">
    <source>
        <dbReference type="ARBA" id="ARBA00009347"/>
    </source>
</evidence>
<dbReference type="InterPro" id="IPR009075">
    <property type="entry name" value="AcylCo_DH/oxidase_C"/>
</dbReference>
<feature type="domain" description="Acyl-CoA dehydrogenase/oxidase C-terminal" evidence="9">
    <location>
        <begin position="228"/>
        <end position="376"/>
    </location>
</feature>
<dbReference type="SUPFAM" id="SSF47203">
    <property type="entry name" value="Acyl-CoA dehydrogenase C-terminal domain-like"/>
    <property type="match status" value="1"/>
</dbReference>
<evidence type="ECO:0000313" key="13">
    <source>
        <dbReference type="Proteomes" id="UP001139451"/>
    </source>
</evidence>
<dbReference type="SUPFAM" id="SSF56645">
    <property type="entry name" value="Acyl-CoA dehydrogenase NM domain-like"/>
    <property type="match status" value="1"/>
</dbReference>
<dbReference type="PANTHER" id="PTHR43884:SF40">
    <property type="entry name" value="ACYL-COA DEHYDROGENASE"/>
    <property type="match status" value="1"/>
</dbReference>
<dbReference type="InterPro" id="IPR006091">
    <property type="entry name" value="Acyl-CoA_Oxase/DH_mid-dom"/>
</dbReference>
<dbReference type="InterPro" id="IPR013786">
    <property type="entry name" value="AcylCoA_DH/ox_N"/>
</dbReference>
<comment type="pathway">
    <text evidence="2">Amino-acid degradation; L-valine degradation.</text>
</comment>
<evidence type="ECO:0000313" key="12">
    <source>
        <dbReference type="EMBL" id="MCP3730026.1"/>
    </source>
</evidence>
<evidence type="ECO:0000256" key="8">
    <source>
        <dbReference type="RuleBase" id="RU362125"/>
    </source>
</evidence>
<evidence type="ECO:0000259" key="11">
    <source>
        <dbReference type="Pfam" id="PF02771"/>
    </source>
</evidence>
<keyword evidence="13" id="KW-1185">Reference proteome</keyword>
<dbReference type="Gene3D" id="1.10.540.10">
    <property type="entry name" value="Acyl-CoA dehydrogenase/oxidase, N-terminal domain"/>
    <property type="match status" value="1"/>
</dbReference>
<evidence type="ECO:0000256" key="5">
    <source>
        <dbReference type="ARBA" id="ARBA00022630"/>
    </source>
</evidence>
<sequence length="383" mass="41262">MDQDIFEMLLNTIRRFVDEQLIPAEDLVEENDAVPDGIVDQMREMGLFGISIPTAFGGLGCTMTEEAAIVRELCRASIVFRSVIGTTVGIGSQGIAIDGTPAQKQAWLPRFAAGDAIASFALTEPDTGSDAASLRTIAVREGDSYRINGTKRFITNAPRASVFTLMARSEPDIPGAGGISAFIIPADTPGLSLGRPDRKMGQKGSVTTDVVLEDVVVPASAIIGEVPGRGFKTAMKVLDRGRIHIAAVALGMCDRLLDMAVGYSIDRKQFGQRIADFQLVQAMLADIKVDLLTSEALLQSVAAKFDAGMPVSLECAALKYHASEAVGRIADRAVQIFGGAGYMAEYKVERFYRDVRLLRIYEGTSQIQQTIIAKQLIRRAEAL</sequence>
<reference evidence="12" key="1">
    <citation type="submission" date="2022-05" db="EMBL/GenBank/DDBJ databases">
        <title>Sphingomonas sp. strain MG17 Genome sequencing and assembly.</title>
        <authorList>
            <person name="Kim I."/>
        </authorList>
    </citation>
    <scope>NUCLEOTIDE SEQUENCE</scope>
    <source>
        <strain evidence="12">MG17</strain>
    </source>
</reference>
<dbReference type="GO" id="GO:0003995">
    <property type="term" value="F:acyl-CoA dehydrogenase activity"/>
    <property type="evidence" value="ECO:0007669"/>
    <property type="project" value="InterPro"/>
</dbReference>
<dbReference type="Pfam" id="PF00441">
    <property type="entry name" value="Acyl-CoA_dh_1"/>
    <property type="match status" value="1"/>
</dbReference>
<proteinExistence type="inferred from homology"/>
<evidence type="ECO:0000259" key="10">
    <source>
        <dbReference type="Pfam" id="PF02770"/>
    </source>
</evidence>
<evidence type="ECO:0000256" key="6">
    <source>
        <dbReference type="ARBA" id="ARBA00022827"/>
    </source>
</evidence>
<feature type="domain" description="Acyl-CoA oxidase/dehydrogenase middle" evidence="10">
    <location>
        <begin position="119"/>
        <end position="215"/>
    </location>
</feature>
<evidence type="ECO:0000256" key="1">
    <source>
        <dbReference type="ARBA" id="ARBA00001974"/>
    </source>
</evidence>
<dbReference type="Pfam" id="PF02771">
    <property type="entry name" value="Acyl-CoA_dh_N"/>
    <property type="match status" value="1"/>
</dbReference>
<gene>
    <name evidence="12" type="ORF">M9978_06250</name>
</gene>
<dbReference type="GO" id="GO:0009083">
    <property type="term" value="P:branched-chain amino acid catabolic process"/>
    <property type="evidence" value="ECO:0007669"/>
    <property type="project" value="UniProtKB-KW"/>
</dbReference>
<evidence type="ECO:0000256" key="7">
    <source>
        <dbReference type="ARBA" id="ARBA00023002"/>
    </source>
</evidence>
<accession>A0A9X2HJH2</accession>
<dbReference type="InterPro" id="IPR036250">
    <property type="entry name" value="AcylCo_DH-like_C"/>
</dbReference>
<feature type="domain" description="Acyl-CoA dehydrogenase/oxidase N-terminal" evidence="11">
    <location>
        <begin position="7"/>
        <end position="115"/>
    </location>
</feature>
<dbReference type="InterPro" id="IPR006089">
    <property type="entry name" value="Acyl-CoA_DH_CS"/>
</dbReference>
<name>A0A9X2HJH2_9SPHN</name>
<dbReference type="AlphaFoldDB" id="A0A9X2HJH2"/>
<dbReference type="InterPro" id="IPR037069">
    <property type="entry name" value="AcylCoA_DH/ox_N_sf"/>
</dbReference>
<comment type="cofactor">
    <cofactor evidence="1 8">
        <name>FAD</name>
        <dbReference type="ChEBI" id="CHEBI:57692"/>
    </cofactor>
</comment>
<comment type="similarity">
    <text evidence="3 8">Belongs to the acyl-CoA dehydrogenase family.</text>
</comment>
<keyword evidence="6 8" id="KW-0274">FAD</keyword>
<evidence type="ECO:0000256" key="4">
    <source>
        <dbReference type="ARBA" id="ARBA00022456"/>
    </source>
</evidence>
<dbReference type="GO" id="GO:0050660">
    <property type="term" value="F:flavin adenine dinucleotide binding"/>
    <property type="evidence" value="ECO:0007669"/>
    <property type="project" value="InterPro"/>
</dbReference>
<organism evidence="12 13">
    <name type="scientific">Sphingomonas tagetis</name>
    <dbReference type="NCBI Taxonomy" id="2949092"/>
    <lineage>
        <taxon>Bacteria</taxon>
        <taxon>Pseudomonadati</taxon>
        <taxon>Pseudomonadota</taxon>
        <taxon>Alphaproteobacteria</taxon>
        <taxon>Sphingomonadales</taxon>
        <taxon>Sphingomonadaceae</taxon>
        <taxon>Sphingomonas</taxon>
    </lineage>
</organism>
<dbReference type="Pfam" id="PF02770">
    <property type="entry name" value="Acyl-CoA_dh_M"/>
    <property type="match status" value="1"/>
</dbReference>
<dbReference type="PROSITE" id="PS00073">
    <property type="entry name" value="ACYL_COA_DH_2"/>
    <property type="match status" value="1"/>
</dbReference>
<keyword evidence="4" id="KW-0101">Branched-chain amino acid catabolism</keyword>